<accession>A0A7Y0E1P7</accession>
<reference evidence="1 2" key="1">
    <citation type="submission" date="2020-04" db="EMBL/GenBank/DDBJ databases">
        <title>Rhodospirillaceae bacterium KN72 isolated from deep sea.</title>
        <authorList>
            <person name="Zhang D.-C."/>
        </authorList>
    </citation>
    <scope>NUCLEOTIDE SEQUENCE [LARGE SCALE GENOMIC DNA]</scope>
    <source>
        <strain evidence="1 2">KN72</strain>
    </source>
</reference>
<name>A0A7Y0E1P7_9PROT</name>
<dbReference type="Gene3D" id="3.90.420.10">
    <property type="entry name" value="Oxidoreductase, molybdopterin-binding domain"/>
    <property type="match status" value="1"/>
</dbReference>
<gene>
    <name evidence="1" type="ORF">HH303_13810</name>
</gene>
<proteinExistence type="predicted"/>
<protein>
    <submittedName>
        <fullName evidence="1">Oxidoreductase</fullName>
    </submittedName>
</protein>
<evidence type="ECO:0000313" key="1">
    <source>
        <dbReference type="EMBL" id="NMM45566.1"/>
    </source>
</evidence>
<sequence>MSMMARSPKYLIVEALAALVVATIVVVGANAVRAADIEPLVPPTGDVLLTVGGAIDRTTDGEWALFDMAMLEHLPKTVVRTTTPWTEGEQVFEGVLFRDLAAFLGASGSQVQALALNDYLIEIPTSDFEQDEVIIAYLQNGQEMSVRDKGPLWVIYPDSIENPHAQARMVWQLVKVIFVQ</sequence>
<organism evidence="1 2">
    <name type="scientific">Pacificispira spongiicola</name>
    <dbReference type="NCBI Taxonomy" id="2729598"/>
    <lineage>
        <taxon>Bacteria</taxon>
        <taxon>Pseudomonadati</taxon>
        <taxon>Pseudomonadota</taxon>
        <taxon>Alphaproteobacteria</taxon>
        <taxon>Rhodospirillales</taxon>
        <taxon>Rhodospirillaceae</taxon>
        <taxon>Pacificispira</taxon>
    </lineage>
</organism>
<dbReference type="RefSeq" id="WP_169625954.1">
    <property type="nucleotide sequence ID" value="NZ_JABBNT010000004.1"/>
</dbReference>
<dbReference type="EMBL" id="JABBNT010000004">
    <property type="protein sequence ID" value="NMM45566.1"/>
    <property type="molecule type" value="Genomic_DNA"/>
</dbReference>
<evidence type="ECO:0000313" key="2">
    <source>
        <dbReference type="Proteomes" id="UP000539372"/>
    </source>
</evidence>
<comment type="caution">
    <text evidence="1">The sequence shown here is derived from an EMBL/GenBank/DDBJ whole genome shotgun (WGS) entry which is preliminary data.</text>
</comment>
<dbReference type="AlphaFoldDB" id="A0A7Y0E1P7"/>
<dbReference type="InterPro" id="IPR036374">
    <property type="entry name" value="OxRdtase_Mopterin-bd_sf"/>
</dbReference>
<keyword evidence="2" id="KW-1185">Reference proteome</keyword>
<dbReference type="SUPFAM" id="SSF56524">
    <property type="entry name" value="Oxidoreductase molybdopterin-binding domain"/>
    <property type="match status" value="1"/>
</dbReference>
<dbReference type="Proteomes" id="UP000539372">
    <property type="component" value="Unassembled WGS sequence"/>
</dbReference>